<dbReference type="Gene3D" id="3.30.70.2740">
    <property type="match status" value="1"/>
</dbReference>
<keyword evidence="1" id="KW-0285">Flavoprotein</keyword>
<organism evidence="7 8">
    <name type="scientific">Acidithiobacillus ferrivorans</name>
    <dbReference type="NCBI Taxonomy" id="160808"/>
    <lineage>
        <taxon>Bacteria</taxon>
        <taxon>Pseudomonadati</taxon>
        <taxon>Pseudomonadota</taxon>
        <taxon>Acidithiobacillia</taxon>
        <taxon>Acidithiobacillales</taxon>
        <taxon>Acidithiobacillaceae</taxon>
        <taxon>Acidithiobacillus</taxon>
    </lineage>
</organism>
<dbReference type="Gene3D" id="1.10.1060.10">
    <property type="entry name" value="Alpha-helical ferredoxin"/>
    <property type="match status" value="1"/>
</dbReference>
<dbReference type="InterPro" id="IPR016166">
    <property type="entry name" value="FAD-bd_PCMH"/>
</dbReference>
<proteinExistence type="predicted"/>
<dbReference type="InterPro" id="IPR016169">
    <property type="entry name" value="FAD-bd_PCMH_sub2"/>
</dbReference>
<dbReference type="AlphaFoldDB" id="A0A7T4WFT4"/>
<reference evidence="7 8" key="1">
    <citation type="submission" date="2020-07" db="EMBL/GenBank/DDBJ databases">
        <title>Complete genome sequence analysis of Acidithiobacillus ferrivorans XJFY6S-08 reveals extreme environmental adaptation to alpine acid mine drainage.</title>
        <authorList>
            <person name="Yan L."/>
            <person name="Ni Y."/>
        </authorList>
    </citation>
    <scope>NUCLEOTIDE SEQUENCE [LARGE SCALE GENOMIC DNA]</scope>
    <source>
        <strain evidence="7 8">XJFY6S-08</strain>
    </source>
</reference>
<dbReference type="GO" id="GO:0051536">
    <property type="term" value="F:iron-sulfur cluster binding"/>
    <property type="evidence" value="ECO:0007669"/>
    <property type="project" value="UniProtKB-KW"/>
</dbReference>
<evidence type="ECO:0000259" key="6">
    <source>
        <dbReference type="PROSITE" id="PS51387"/>
    </source>
</evidence>
<dbReference type="Pfam" id="PF11880">
    <property type="entry name" value="DUF3400"/>
    <property type="match status" value="1"/>
</dbReference>
<dbReference type="PROSITE" id="PS51387">
    <property type="entry name" value="FAD_PCMH"/>
    <property type="match status" value="1"/>
</dbReference>
<dbReference type="GO" id="GO:0071949">
    <property type="term" value="F:FAD binding"/>
    <property type="evidence" value="ECO:0007669"/>
    <property type="project" value="InterPro"/>
</dbReference>
<dbReference type="InterPro" id="IPR051914">
    <property type="entry name" value="FAD-linked_OxidoTrans_Type4"/>
</dbReference>
<feature type="domain" description="FAD-binding PCMH-type" evidence="6">
    <location>
        <begin position="159"/>
        <end position="393"/>
    </location>
</feature>
<dbReference type="RefSeq" id="WP_198661191.1">
    <property type="nucleotide sequence ID" value="NZ_CP059488.1"/>
</dbReference>
<dbReference type="Pfam" id="PF12447">
    <property type="entry name" value="DUF3683"/>
    <property type="match status" value="1"/>
</dbReference>
<dbReference type="InterPro" id="IPR016164">
    <property type="entry name" value="FAD-linked_Oxase-like_C"/>
</dbReference>
<dbReference type="InterPro" id="IPR017896">
    <property type="entry name" value="4Fe4S_Fe-S-bd"/>
</dbReference>
<dbReference type="Pfam" id="PF02913">
    <property type="entry name" value="FAD-oxidase_C"/>
    <property type="match status" value="2"/>
</dbReference>
<gene>
    <name evidence="7" type="ORF">H2515_06130</name>
</gene>
<dbReference type="InterPro" id="IPR017900">
    <property type="entry name" value="4Fe4S_Fe_S_CS"/>
</dbReference>
<dbReference type="SUPFAM" id="SSF56176">
    <property type="entry name" value="FAD-binding/transporter-associated domain-like"/>
    <property type="match status" value="1"/>
</dbReference>
<evidence type="ECO:0000256" key="2">
    <source>
        <dbReference type="ARBA" id="ARBA00022723"/>
    </source>
</evidence>
<dbReference type="Pfam" id="PF01565">
    <property type="entry name" value="FAD_binding_4"/>
    <property type="match status" value="1"/>
</dbReference>
<keyword evidence="4" id="KW-0408">Iron</keyword>
<dbReference type="InterPro" id="IPR009051">
    <property type="entry name" value="Helical_ferredxn"/>
</dbReference>
<evidence type="ECO:0000256" key="1">
    <source>
        <dbReference type="ARBA" id="ARBA00022630"/>
    </source>
</evidence>
<dbReference type="GO" id="GO:0046872">
    <property type="term" value="F:metal ion binding"/>
    <property type="evidence" value="ECO:0007669"/>
    <property type="project" value="UniProtKB-KW"/>
</dbReference>
<evidence type="ECO:0000256" key="5">
    <source>
        <dbReference type="ARBA" id="ARBA00023014"/>
    </source>
</evidence>
<dbReference type="EMBL" id="CP059488">
    <property type="protein sequence ID" value="QQD73813.1"/>
    <property type="molecule type" value="Genomic_DNA"/>
</dbReference>
<dbReference type="InterPro" id="IPR004113">
    <property type="entry name" value="FAD-bd_oxidored_4_C"/>
</dbReference>
<dbReference type="InterPro" id="IPR021817">
    <property type="entry name" value="DUF3400"/>
</dbReference>
<keyword evidence="5" id="KW-0411">Iron-sulfur</keyword>
<evidence type="ECO:0000313" key="8">
    <source>
        <dbReference type="Proteomes" id="UP000595420"/>
    </source>
</evidence>
<dbReference type="Pfam" id="PF02754">
    <property type="entry name" value="CCG"/>
    <property type="match status" value="2"/>
</dbReference>
<evidence type="ECO:0000313" key="7">
    <source>
        <dbReference type="EMBL" id="QQD73813.1"/>
    </source>
</evidence>
<evidence type="ECO:0000256" key="4">
    <source>
        <dbReference type="ARBA" id="ARBA00023004"/>
    </source>
</evidence>
<protein>
    <submittedName>
        <fullName evidence="7">DUF3683 domain-containing protein</fullName>
    </submittedName>
</protein>
<sequence length="1278" mass="141003">MSTRLREIPYNYTSFSDAEIVRRLIGMDAWRLLEDLREQRITGRSARMLFEVLGDLWVVQRNPYIQDDLAQDRHRRQALWDALAHRLNDIADRAEGNPLVIRLLESARLAVRSFTQQFDEDLALRKKAERRLLKITSKDNVNFSAYARVAHVTDASDWRVELPFVVLYPADEPEVQRMVAACREIGLSIIPRGGGTGYTGGAIPLRRRCAVINTEKLEQMSVIEMITPQGLSTPVPSIFAGAGVVTKIVADAADAAGLVFAVDPTSMDASTIGGNIAMNAGGKKAVLWGTALDNLLSWRMVTPDGNWLEVERLDHNLGKIHDQPVVRFRLNRFAADGHTALGEPEVLTLPGASFRKAGLGKDVTDKFLGGLPGIQKEGCDGIITSGRFLLHQMPTHVRTVCLEFYGSNLNAAVPAIVEVKSYVEGLESVLLTGLEHLDERYLKAIKYSNKAPRHERPKMLLLVDIASDNPDAAGAAAATVVRIANARGGEGFVATTPESRRRFWADRSRTAAISAHTNAFKINEDVVIPLEKLAEYSSSVERINIEQSISSKLASLSALEEYVSGDLAEIRKAKDYEESSEDQAIVDAKKSAARALIGDTRQRWQSLLEKLDMLAMEHPELLDAHMLSAVHPNDTLAGLLLRGALRVSYREHVGKPLEALFAGDAFAAVRSRIREIHAEVRRARLFVALHMHAGDGNIHTNIPVLSSDYAMLHEADRVVDRIMAIAQELGGVISGEHGIGITKMRWLEPEKIAAFAVYKAKVDPDNLFNPGKLLAGSGLETAYTPSLQLVEQEALLLEASELGALNREIKDCLRCGKCKPVCMTHIPRANLLYSPRDKILATGMLIEAFLYEEQTRRGVSQQHFAALNDVADHCTTCHKCETPCPVDIDFGKVSIHMRNILRARGEKSFNLGTRLAMSYLNAAEPGKVHFLRRVVLQTAYKAQALAHKVARPLLPKGPPPATTGKAPMRAEVIHFLRKPLPTKMGAQTMRQLLAIVDDKTVPIIRDSAKVTDGSDAVFYFPGCGSERLFSEIGLATLAMLHHVGAQTVLPPGYLCCGYPQTAGGQEDKGQEISIRNQVLFHRVANTLNYLDIKTVILSCGTCMDQLLQYQFQQIFPGCRLLDIHEYLMEKGVALDGVEGVQYLYHDPCHSPMKTHKPQAVASQLLGQQVLDSARCCGEAGTLASSRPDIATQLRFRKEEVLKEGIFQLTGKERAENGNVKLLTSCPACQQGLERYREDTGLDTDYIVVELARTILGPQWQQSFIDAATHQGGIERVLL</sequence>
<dbReference type="InterPro" id="IPR004017">
    <property type="entry name" value="Cys_rich_dom"/>
</dbReference>
<dbReference type="GO" id="GO:0016491">
    <property type="term" value="F:oxidoreductase activity"/>
    <property type="evidence" value="ECO:0007669"/>
    <property type="project" value="UniProtKB-ARBA"/>
</dbReference>
<dbReference type="InterPro" id="IPR036318">
    <property type="entry name" value="FAD-bd_PCMH-like_sf"/>
</dbReference>
<dbReference type="SUPFAM" id="SSF46548">
    <property type="entry name" value="alpha-helical ferredoxin"/>
    <property type="match status" value="1"/>
</dbReference>
<name>A0A7T4WFT4_9PROT</name>
<dbReference type="Proteomes" id="UP000595420">
    <property type="component" value="Chromosome"/>
</dbReference>
<dbReference type="SUPFAM" id="SSF55103">
    <property type="entry name" value="FAD-linked oxidases, C-terminal domain"/>
    <property type="match status" value="2"/>
</dbReference>
<dbReference type="Gene3D" id="3.30.465.10">
    <property type="match status" value="1"/>
</dbReference>
<evidence type="ECO:0000256" key="3">
    <source>
        <dbReference type="ARBA" id="ARBA00022827"/>
    </source>
</evidence>
<dbReference type="Pfam" id="PF13183">
    <property type="entry name" value="Fer4_8"/>
    <property type="match status" value="1"/>
</dbReference>
<dbReference type="PROSITE" id="PS00198">
    <property type="entry name" value="4FE4S_FER_1"/>
    <property type="match status" value="1"/>
</dbReference>
<dbReference type="InterPro" id="IPR022153">
    <property type="entry name" value="DUF3683"/>
</dbReference>
<keyword evidence="3" id="KW-0274">FAD</keyword>
<keyword evidence="2" id="KW-0479">Metal-binding</keyword>
<accession>A0A7T4WFT4</accession>
<dbReference type="InterPro" id="IPR006094">
    <property type="entry name" value="Oxid_FAD_bind_N"/>
</dbReference>
<dbReference type="PANTHER" id="PTHR42934:SF2">
    <property type="entry name" value="GLYCOLATE OXIDASE SUBUNIT GLCD"/>
    <property type="match status" value="1"/>
</dbReference>
<dbReference type="PANTHER" id="PTHR42934">
    <property type="entry name" value="GLYCOLATE OXIDASE SUBUNIT GLCD"/>
    <property type="match status" value="1"/>
</dbReference>